<dbReference type="SUPFAM" id="SSF53697">
    <property type="entry name" value="SIS domain"/>
    <property type="match status" value="1"/>
</dbReference>
<dbReference type="Pfam" id="PF22645">
    <property type="entry name" value="GKRP_SIS_N"/>
    <property type="match status" value="1"/>
</dbReference>
<dbReference type="NCBIfam" id="NF009222">
    <property type="entry name" value="PRK12570.1"/>
    <property type="match status" value="1"/>
</dbReference>
<evidence type="ECO:0000256" key="2">
    <source>
        <dbReference type="ARBA" id="ARBA00023277"/>
    </source>
</evidence>
<dbReference type="InterPro" id="IPR001347">
    <property type="entry name" value="SIS_dom"/>
</dbReference>
<dbReference type="NCBIfam" id="NF003915">
    <property type="entry name" value="PRK05441.1"/>
    <property type="match status" value="1"/>
</dbReference>
<dbReference type="EMBL" id="JAEPRJ010000001">
    <property type="protein sequence ID" value="MBK5898142.1"/>
    <property type="molecule type" value="Genomic_DNA"/>
</dbReference>
<protein>
    <recommendedName>
        <fullName evidence="3">N-acetylmuramic acid 6-phosphate etherase</fullName>
        <shortName evidence="3">MurNAc-6-P etherase</shortName>
        <ecNumber evidence="3">4.2.1.126</ecNumber>
    </recommendedName>
    <alternativeName>
        <fullName evidence="3">N-acetylmuramic acid 6-phosphate hydrolase</fullName>
    </alternativeName>
    <alternativeName>
        <fullName evidence="3">N-acetylmuramic acid 6-phosphate lyase</fullName>
    </alternativeName>
</protein>
<comment type="catalytic activity">
    <reaction evidence="3">
        <text>N-acetyl-D-muramate 6-phosphate + H2O = N-acetyl-D-glucosamine 6-phosphate + (R)-lactate</text>
        <dbReference type="Rhea" id="RHEA:26410"/>
        <dbReference type="ChEBI" id="CHEBI:15377"/>
        <dbReference type="ChEBI" id="CHEBI:16004"/>
        <dbReference type="ChEBI" id="CHEBI:57513"/>
        <dbReference type="ChEBI" id="CHEBI:58722"/>
        <dbReference type="EC" id="4.2.1.126"/>
    </reaction>
</comment>
<feature type="domain" description="SIS" evidence="4">
    <location>
        <begin position="61"/>
        <end position="224"/>
    </location>
</feature>
<organism evidence="5 6">
    <name type="scientific">Catonella massiliensis</name>
    <dbReference type="NCBI Taxonomy" id="2799636"/>
    <lineage>
        <taxon>Bacteria</taxon>
        <taxon>Bacillati</taxon>
        <taxon>Bacillota</taxon>
        <taxon>Clostridia</taxon>
        <taxon>Lachnospirales</taxon>
        <taxon>Lachnospiraceae</taxon>
        <taxon>Catonella</taxon>
    </lineage>
</organism>
<dbReference type="GO" id="GO:0016829">
    <property type="term" value="F:lyase activity"/>
    <property type="evidence" value="ECO:0007669"/>
    <property type="project" value="UniProtKB-KW"/>
</dbReference>
<comment type="caution">
    <text evidence="5">The sequence shown here is derived from an EMBL/GenBank/DDBJ whole genome shotgun (WGS) entry which is preliminary data.</text>
</comment>
<sequence>MNMKDNINLDEIYTEQRNPLTMHIDEESTEGIIRLMNGEDAKVALAVEKEIPNIVKAVDLITEAIRGGGRLIYCGCGTSGRLGILDAVECLPTFSADSTVIDAFMAGGNDALFKAVEHAEDSRELAVKDLKERHFTAKDILCGIAASGRTPYVIGAMEYAKSLGAKVISVTCAKDSEIDKLSDIGIAPKLGGEVVTGSTRLKSGTAQKMILNMLSTATMIKLGKVYGNLMVDVKATNNKLVERCIRIVMAATGTDRENALNCLEKCGFSAKTAIVMILCAVDAGEAEKLLNSNYGRISDILRKE</sequence>
<reference evidence="5 6" key="1">
    <citation type="submission" date="2021-01" db="EMBL/GenBank/DDBJ databases">
        <title>Isolation and description of Catonella massiliensis sp. nov., a novel Catonella species, isolated from a stable periodontitis subject.</title>
        <authorList>
            <person name="Antezack A."/>
            <person name="Boxberger M."/>
            <person name="La Scola B."/>
            <person name="Monnet-Corti V."/>
        </authorList>
    </citation>
    <scope>NUCLEOTIDE SEQUENCE [LARGE SCALE GENOMIC DNA]</scope>
    <source>
        <strain evidence="5 6">Marseille-Q4567</strain>
    </source>
</reference>
<feature type="active site" description="Proton donor" evidence="3">
    <location>
        <position position="89"/>
    </location>
</feature>
<proteinExistence type="inferred from homology"/>
<dbReference type="PANTHER" id="PTHR10088">
    <property type="entry name" value="GLUCOKINASE REGULATORY PROTEIN"/>
    <property type="match status" value="1"/>
</dbReference>
<evidence type="ECO:0000259" key="4">
    <source>
        <dbReference type="PROSITE" id="PS51464"/>
    </source>
</evidence>
<dbReference type="PROSITE" id="PS51464">
    <property type="entry name" value="SIS"/>
    <property type="match status" value="1"/>
</dbReference>
<evidence type="ECO:0000313" key="5">
    <source>
        <dbReference type="EMBL" id="MBK5898142.1"/>
    </source>
</evidence>
<dbReference type="Proteomes" id="UP000604730">
    <property type="component" value="Unassembled WGS sequence"/>
</dbReference>
<feature type="active site" evidence="3">
    <location>
        <position position="120"/>
    </location>
</feature>
<dbReference type="CDD" id="cd05007">
    <property type="entry name" value="SIS_Etherase"/>
    <property type="match status" value="1"/>
</dbReference>
<evidence type="ECO:0000256" key="3">
    <source>
        <dbReference type="HAMAP-Rule" id="MF_00068"/>
    </source>
</evidence>
<dbReference type="Gene3D" id="3.40.50.10490">
    <property type="entry name" value="Glucose-6-phosphate isomerase like protein, domain 1"/>
    <property type="match status" value="1"/>
</dbReference>
<evidence type="ECO:0000313" key="6">
    <source>
        <dbReference type="Proteomes" id="UP000604730"/>
    </source>
</evidence>
<comment type="similarity">
    <text evidence="3">Belongs to the GCKR-like family. MurNAc-6-P etherase subfamily.</text>
</comment>
<dbReference type="EC" id="4.2.1.126" evidence="3"/>
<dbReference type="Gene3D" id="1.10.8.1080">
    <property type="match status" value="1"/>
</dbReference>
<comment type="function">
    <text evidence="3">Specifically catalyzes the cleavage of the D-lactyl ether substituent of MurNAc 6-phosphate, producing GlcNAc 6-phosphate and D-lactate.</text>
</comment>
<keyword evidence="1 3" id="KW-0456">Lyase</keyword>
<comment type="subunit">
    <text evidence="3">Homodimer.</text>
</comment>
<evidence type="ECO:0000256" key="1">
    <source>
        <dbReference type="ARBA" id="ARBA00023239"/>
    </source>
</evidence>
<accession>A0ABS1J256</accession>
<dbReference type="InterPro" id="IPR040190">
    <property type="entry name" value="MURQ/GCKR"/>
</dbReference>
<keyword evidence="6" id="KW-1185">Reference proteome</keyword>
<dbReference type="InterPro" id="IPR005488">
    <property type="entry name" value="Etherase_MurQ"/>
</dbReference>
<dbReference type="HAMAP" id="MF_00068">
    <property type="entry name" value="MurQ"/>
    <property type="match status" value="1"/>
</dbReference>
<keyword evidence="2 3" id="KW-0119">Carbohydrate metabolism</keyword>
<dbReference type="NCBIfam" id="TIGR00274">
    <property type="entry name" value="N-acetylmuramic acid 6-phosphate etherase"/>
    <property type="match status" value="1"/>
</dbReference>
<gene>
    <name evidence="3 5" type="primary">murQ</name>
    <name evidence="5" type="ORF">JJN12_10200</name>
</gene>
<dbReference type="InterPro" id="IPR046348">
    <property type="entry name" value="SIS_dom_sf"/>
</dbReference>
<dbReference type="PANTHER" id="PTHR10088:SF4">
    <property type="entry name" value="GLUCOKINASE REGULATORY PROTEIN"/>
    <property type="match status" value="1"/>
</dbReference>
<comment type="miscellaneous">
    <text evidence="3">A lyase-type mechanism (elimination/hydration) is suggested for the cleavage of the lactyl ether bond of MurNAc 6-phosphate, with the formation of an alpha,beta-unsaturated aldehyde intermediate with (E)-stereochemistry, followed by the syn addition of water to give product.</text>
</comment>
<comment type="pathway">
    <text evidence="3">Amino-sugar metabolism; N-acetylmuramate degradation.</text>
</comment>
<name>A0ABS1J256_9FIRM</name>